<proteinExistence type="predicted"/>
<dbReference type="AlphaFoldDB" id="A0A182D256"/>
<gene>
    <name evidence="1" type="ORF">BV133_1912</name>
</gene>
<accession>A0A182D256</accession>
<protein>
    <submittedName>
        <fullName evidence="1">Uncharacterized protein</fullName>
    </submittedName>
</protein>
<dbReference type="EMBL" id="AP014854">
    <property type="protein sequence ID" value="BAR99505.1"/>
    <property type="molecule type" value="Genomic_DNA"/>
</dbReference>
<sequence>MVSDRTIMARFYVLAILCLHHAANAKRQTMLEMADWRKETGPRCLRSGPTTLRGASQPL</sequence>
<name>A0A182D256_BLAVI</name>
<reference evidence="1" key="1">
    <citation type="journal article" date="2015" name="Genome Announc.">
        <title>Complete Genome Sequence of the Bacteriochlorophyll b-Producing Photosynthetic Bacterium Blastochloris viridis.</title>
        <authorList>
            <person name="Tsukatani Y."/>
            <person name="Hirose Y."/>
            <person name="Harada J."/>
            <person name="Misawa N."/>
            <person name="Mori K."/>
            <person name="Inoue K."/>
            <person name="Tamiaki H."/>
        </authorList>
    </citation>
    <scope>NUCLEOTIDE SEQUENCE [LARGE SCALE GENOMIC DNA]</scope>
    <source>
        <strain evidence="1">DSM 133</strain>
    </source>
</reference>
<evidence type="ECO:0000313" key="1">
    <source>
        <dbReference type="EMBL" id="BAR99505.1"/>
    </source>
</evidence>
<organism evidence="1">
    <name type="scientific">Blastochloris viridis</name>
    <name type="common">Rhodopseudomonas viridis</name>
    <dbReference type="NCBI Taxonomy" id="1079"/>
    <lineage>
        <taxon>Bacteria</taxon>
        <taxon>Pseudomonadati</taxon>
        <taxon>Pseudomonadota</taxon>
        <taxon>Alphaproteobacteria</taxon>
        <taxon>Hyphomicrobiales</taxon>
        <taxon>Blastochloridaceae</taxon>
        <taxon>Blastochloris</taxon>
    </lineage>
</organism>